<keyword evidence="4" id="KW-1185">Reference proteome</keyword>
<sequence length="119" mass="13175">MSVVKINVLTVPAERREELERRFAGRAGLVESAEGFEGFRLLRPTEGFDRYLVVTQWRSEEDFTRWTESQAFRHGHAQAAKDAEAQGHGQGHGHGRGGPAATAAEVWGFEVIQSAEPKA</sequence>
<reference evidence="3 4" key="1">
    <citation type="submission" date="2020-08" db="EMBL/GenBank/DDBJ databases">
        <title>Genomic Encyclopedia of Type Strains, Phase IV (KMG-IV): sequencing the most valuable type-strain genomes for metagenomic binning, comparative biology and taxonomic classification.</title>
        <authorList>
            <person name="Goeker M."/>
        </authorList>
    </citation>
    <scope>NUCLEOTIDE SEQUENCE [LARGE SCALE GENOMIC DNA]</scope>
    <source>
        <strain evidence="3 4">DSM 44197</strain>
    </source>
</reference>
<keyword evidence="3" id="KW-0503">Monooxygenase</keyword>
<dbReference type="Proteomes" id="UP000572680">
    <property type="component" value="Unassembled WGS sequence"/>
</dbReference>
<dbReference type="InterPro" id="IPR007138">
    <property type="entry name" value="ABM_dom"/>
</dbReference>
<evidence type="ECO:0000313" key="3">
    <source>
        <dbReference type="EMBL" id="MBA8949251.1"/>
    </source>
</evidence>
<feature type="region of interest" description="Disordered" evidence="1">
    <location>
        <begin position="69"/>
        <end position="103"/>
    </location>
</feature>
<dbReference type="EMBL" id="JACJIA010000001">
    <property type="protein sequence ID" value="MBA8949251.1"/>
    <property type="molecule type" value="Genomic_DNA"/>
</dbReference>
<dbReference type="Pfam" id="PF03992">
    <property type="entry name" value="ABM"/>
    <property type="match status" value="1"/>
</dbReference>
<feature type="domain" description="ABM" evidence="2">
    <location>
        <begin position="3"/>
        <end position="93"/>
    </location>
</feature>
<dbReference type="GO" id="GO:0004497">
    <property type="term" value="F:monooxygenase activity"/>
    <property type="evidence" value="ECO:0007669"/>
    <property type="project" value="UniProtKB-KW"/>
</dbReference>
<keyword evidence="3" id="KW-0560">Oxidoreductase</keyword>
<dbReference type="PROSITE" id="PS51725">
    <property type="entry name" value="ABM"/>
    <property type="match status" value="1"/>
</dbReference>
<dbReference type="AlphaFoldDB" id="A0A7W3LJE4"/>
<dbReference type="Gene3D" id="3.30.70.100">
    <property type="match status" value="1"/>
</dbReference>
<dbReference type="InterPro" id="IPR011008">
    <property type="entry name" value="Dimeric_a/b-barrel"/>
</dbReference>
<evidence type="ECO:0000313" key="4">
    <source>
        <dbReference type="Proteomes" id="UP000572680"/>
    </source>
</evidence>
<proteinExistence type="predicted"/>
<organism evidence="3 4">
    <name type="scientific">Actinomadura namibiensis</name>
    <dbReference type="NCBI Taxonomy" id="182080"/>
    <lineage>
        <taxon>Bacteria</taxon>
        <taxon>Bacillati</taxon>
        <taxon>Actinomycetota</taxon>
        <taxon>Actinomycetes</taxon>
        <taxon>Streptosporangiales</taxon>
        <taxon>Thermomonosporaceae</taxon>
        <taxon>Actinomadura</taxon>
    </lineage>
</organism>
<dbReference type="RefSeq" id="WP_182841728.1">
    <property type="nucleotide sequence ID" value="NZ_BAAALP010000003.1"/>
</dbReference>
<feature type="compositionally biased region" description="Gly residues" evidence="1">
    <location>
        <begin position="88"/>
        <end position="98"/>
    </location>
</feature>
<name>A0A7W3LJE4_ACTNM</name>
<dbReference type="PANTHER" id="PTHR34474:SF2">
    <property type="entry name" value="SIGNAL TRANSDUCTION PROTEIN TRAP"/>
    <property type="match status" value="1"/>
</dbReference>
<protein>
    <submittedName>
        <fullName evidence="3">Heme-degrading monooxygenase HmoA</fullName>
    </submittedName>
</protein>
<dbReference type="InterPro" id="IPR050404">
    <property type="entry name" value="Heme-degrading_MO"/>
</dbReference>
<gene>
    <name evidence="3" type="ORF">HNR61_000849</name>
</gene>
<accession>A0A7W3LJE4</accession>
<dbReference type="PANTHER" id="PTHR34474">
    <property type="entry name" value="SIGNAL TRANSDUCTION PROTEIN TRAP"/>
    <property type="match status" value="1"/>
</dbReference>
<dbReference type="SUPFAM" id="SSF54909">
    <property type="entry name" value="Dimeric alpha+beta barrel"/>
    <property type="match status" value="1"/>
</dbReference>
<evidence type="ECO:0000256" key="1">
    <source>
        <dbReference type="SAM" id="MobiDB-lite"/>
    </source>
</evidence>
<comment type="caution">
    <text evidence="3">The sequence shown here is derived from an EMBL/GenBank/DDBJ whole genome shotgun (WGS) entry which is preliminary data.</text>
</comment>
<evidence type="ECO:0000259" key="2">
    <source>
        <dbReference type="PROSITE" id="PS51725"/>
    </source>
</evidence>